<dbReference type="AlphaFoldDB" id="A0A2K8SVU9"/>
<gene>
    <name evidence="1" type="ORF">COO91_04872</name>
</gene>
<accession>A0A2K8SVU9</accession>
<dbReference type="EMBL" id="CP024785">
    <property type="protein sequence ID" value="AUB38895.1"/>
    <property type="molecule type" value="Genomic_DNA"/>
</dbReference>
<proteinExistence type="predicted"/>
<protein>
    <submittedName>
        <fullName evidence="1">Uncharacterized protein</fullName>
    </submittedName>
</protein>
<organism evidence="1 2">
    <name type="scientific">Nostoc flagelliforme CCNUN1</name>
    <dbReference type="NCBI Taxonomy" id="2038116"/>
    <lineage>
        <taxon>Bacteria</taxon>
        <taxon>Bacillati</taxon>
        <taxon>Cyanobacteriota</taxon>
        <taxon>Cyanophyceae</taxon>
        <taxon>Nostocales</taxon>
        <taxon>Nostocaceae</taxon>
        <taxon>Nostoc</taxon>
    </lineage>
</organism>
<dbReference type="KEGG" id="nfl:COO91_04872"/>
<evidence type="ECO:0000313" key="1">
    <source>
        <dbReference type="EMBL" id="AUB38895.1"/>
    </source>
</evidence>
<reference evidence="1 2" key="1">
    <citation type="submission" date="2017-11" db="EMBL/GenBank/DDBJ databases">
        <title>Complete genome of a free-living desiccation-tolerant cyanobacterium and its photosynthetic adaptation to extreme terrestrial habitat.</title>
        <authorList>
            <person name="Shang J."/>
        </authorList>
    </citation>
    <scope>NUCLEOTIDE SEQUENCE [LARGE SCALE GENOMIC DNA]</scope>
    <source>
        <strain evidence="1 2">CCNUN1</strain>
    </source>
</reference>
<dbReference type="Proteomes" id="UP000232003">
    <property type="component" value="Chromosome"/>
</dbReference>
<evidence type="ECO:0000313" key="2">
    <source>
        <dbReference type="Proteomes" id="UP000232003"/>
    </source>
</evidence>
<name>A0A2K8SVU9_9NOSO</name>
<keyword evidence="2" id="KW-1185">Reference proteome</keyword>
<sequence>MIKQVSVKITNGSLIVTNYRDMILAYGITHPTAYISQIGDR</sequence>